<organism evidence="2 3">
    <name type="scientific">Luteibacter rhizovicinus DSM 16549</name>
    <dbReference type="NCBI Taxonomy" id="1440763"/>
    <lineage>
        <taxon>Bacteria</taxon>
        <taxon>Pseudomonadati</taxon>
        <taxon>Pseudomonadota</taxon>
        <taxon>Gammaproteobacteria</taxon>
        <taxon>Lysobacterales</taxon>
        <taxon>Rhodanobacteraceae</taxon>
        <taxon>Luteibacter</taxon>
    </lineage>
</organism>
<keyword evidence="3" id="KW-1185">Reference proteome</keyword>
<proteinExistence type="predicted"/>
<accession>A0A1L3EV58</accession>
<dbReference type="KEGG" id="lrz:BJI69_14290"/>
<feature type="region of interest" description="Disordered" evidence="1">
    <location>
        <begin position="93"/>
        <end position="132"/>
    </location>
</feature>
<evidence type="ECO:0000313" key="3">
    <source>
        <dbReference type="Proteomes" id="UP000182987"/>
    </source>
</evidence>
<feature type="compositionally biased region" description="Pro residues" evidence="1">
    <location>
        <begin position="123"/>
        <end position="132"/>
    </location>
</feature>
<gene>
    <name evidence="2" type="ORF">BJI69_14290</name>
</gene>
<sequence>MPRGGPRPGAGRPKGSGTKGKKASAPKAETKKTKAKPGKVRVLPPGPPPNAEVFEGEVLPSNMNPLEYMLHVMNNRKAEPERRDRMAVAAAPYVHGKKGEQGKKAAKDDAAAAVGGAGRFSSAPPPRRNNVN</sequence>
<reference evidence="3" key="1">
    <citation type="submission" date="2016-09" db="EMBL/GenBank/DDBJ databases">
        <authorList>
            <person name="Lysoe E."/>
        </authorList>
    </citation>
    <scope>NUCLEOTIDE SEQUENCE [LARGE SCALE GENOMIC DNA]</scope>
    <source>
        <strain evidence="3">LJ96T</strain>
    </source>
</reference>
<dbReference type="AlphaFoldDB" id="A0A1L3EV58"/>
<evidence type="ECO:0000256" key="1">
    <source>
        <dbReference type="SAM" id="MobiDB-lite"/>
    </source>
</evidence>
<evidence type="ECO:0000313" key="2">
    <source>
        <dbReference type="EMBL" id="APG04946.1"/>
    </source>
</evidence>
<name>A0A1L3EV58_9GAMM</name>
<feature type="region of interest" description="Disordered" evidence="1">
    <location>
        <begin position="1"/>
        <end position="52"/>
    </location>
</feature>
<protein>
    <recommendedName>
        <fullName evidence="4">Terminase</fullName>
    </recommendedName>
</protein>
<evidence type="ECO:0008006" key="4">
    <source>
        <dbReference type="Google" id="ProtNLM"/>
    </source>
</evidence>
<dbReference type="STRING" id="1440763.BJI69_14290"/>
<dbReference type="EMBL" id="CP017480">
    <property type="protein sequence ID" value="APG04946.1"/>
    <property type="molecule type" value="Genomic_DNA"/>
</dbReference>
<feature type="compositionally biased region" description="Basic and acidic residues" evidence="1">
    <location>
        <begin position="97"/>
        <end position="110"/>
    </location>
</feature>
<feature type="compositionally biased region" description="Gly residues" evidence="1">
    <location>
        <begin position="1"/>
        <end position="18"/>
    </location>
</feature>
<dbReference type="Proteomes" id="UP000182987">
    <property type="component" value="Chromosome"/>
</dbReference>